<dbReference type="InterPro" id="IPR021833">
    <property type="entry name" value="DUF3425"/>
</dbReference>
<evidence type="ECO:0000313" key="4">
    <source>
        <dbReference type="Proteomes" id="UP000781932"/>
    </source>
</evidence>
<accession>A0A9P6HUH4</accession>
<dbReference type="EMBL" id="JAATWM020000052">
    <property type="protein sequence ID" value="KAF9870589.1"/>
    <property type="molecule type" value="Genomic_DNA"/>
</dbReference>
<organism evidence="3 4">
    <name type="scientific">Colletotrichum karsti</name>
    <dbReference type="NCBI Taxonomy" id="1095194"/>
    <lineage>
        <taxon>Eukaryota</taxon>
        <taxon>Fungi</taxon>
        <taxon>Dikarya</taxon>
        <taxon>Ascomycota</taxon>
        <taxon>Pezizomycotina</taxon>
        <taxon>Sordariomycetes</taxon>
        <taxon>Hypocreomycetidae</taxon>
        <taxon>Glomerellales</taxon>
        <taxon>Glomerellaceae</taxon>
        <taxon>Colletotrichum</taxon>
        <taxon>Colletotrichum boninense species complex</taxon>
    </lineage>
</organism>
<protein>
    <recommendedName>
        <fullName evidence="5">BZIP domain-containing protein</fullName>
    </recommendedName>
</protein>
<feature type="compositionally biased region" description="Polar residues" evidence="2">
    <location>
        <begin position="88"/>
        <end position="98"/>
    </location>
</feature>
<evidence type="ECO:0000256" key="1">
    <source>
        <dbReference type="SAM" id="Coils"/>
    </source>
</evidence>
<comment type="caution">
    <text evidence="3">The sequence shown here is derived from an EMBL/GenBank/DDBJ whole genome shotgun (WGS) entry which is preliminary data.</text>
</comment>
<dbReference type="OrthoDB" id="2985014at2759"/>
<dbReference type="PANTHER" id="PTHR37012:SF2">
    <property type="entry name" value="BZIP DOMAIN-CONTAINING PROTEIN-RELATED"/>
    <property type="match status" value="1"/>
</dbReference>
<reference evidence="3" key="1">
    <citation type="submission" date="2020-03" db="EMBL/GenBank/DDBJ databases">
        <authorList>
            <person name="He L."/>
        </authorList>
    </citation>
    <scope>NUCLEOTIDE SEQUENCE</scope>
    <source>
        <strain evidence="3">CkLH20</strain>
    </source>
</reference>
<feature type="coiled-coil region" evidence="1">
    <location>
        <begin position="50"/>
        <end position="77"/>
    </location>
</feature>
<dbReference type="CDD" id="cd14688">
    <property type="entry name" value="bZIP_YAP"/>
    <property type="match status" value="1"/>
</dbReference>
<keyword evidence="1" id="KW-0175">Coiled coil</keyword>
<reference evidence="3" key="2">
    <citation type="submission" date="2020-11" db="EMBL/GenBank/DDBJ databases">
        <title>Whole genome sequencing of Colletotrichum sp.</title>
        <authorList>
            <person name="Li H."/>
        </authorList>
    </citation>
    <scope>NUCLEOTIDE SEQUENCE</scope>
    <source>
        <strain evidence="3">CkLH20</strain>
    </source>
</reference>
<feature type="region of interest" description="Disordered" evidence="2">
    <location>
        <begin position="187"/>
        <end position="251"/>
    </location>
</feature>
<keyword evidence="4" id="KW-1185">Reference proteome</keyword>
<feature type="region of interest" description="Disordered" evidence="2">
    <location>
        <begin position="88"/>
        <end position="130"/>
    </location>
</feature>
<feature type="compositionally biased region" description="Polar residues" evidence="2">
    <location>
        <begin position="113"/>
        <end position="123"/>
    </location>
</feature>
<evidence type="ECO:0000256" key="2">
    <source>
        <dbReference type="SAM" id="MobiDB-lite"/>
    </source>
</evidence>
<gene>
    <name evidence="3" type="ORF">CkaCkLH20_11895</name>
</gene>
<name>A0A9P6HUH4_9PEZI</name>
<evidence type="ECO:0008006" key="5">
    <source>
        <dbReference type="Google" id="ProtNLM"/>
    </source>
</evidence>
<dbReference type="Pfam" id="PF11905">
    <property type="entry name" value="DUF3425"/>
    <property type="match status" value="1"/>
</dbReference>
<feature type="region of interest" description="Disordered" evidence="2">
    <location>
        <begin position="1"/>
        <end position="44"/>
    </location>
</feature>
<dbReference type="PANTHER" id="PTHR37012">
    <property type="entry name" value="B-ZIP TRANSCRIPTION FACTOR (EUROFUNG)-RELATED"/>
    <property type="match status" value="1"/>
</dbReference>
<dbReference type="Proteomes" id="UP000781932">
    <property type="component" value="Unassembled WGS sequence"/>
</dbReference>
<dbReference type="RefSeq" id="XP_038740050.1">
    <property type="nucleotide sequence ID" value="XM_038894609.1"/>
</dbReference>
<dbReference type="GeneID" id="62167683"/>
<proteinExistence type="predicted"/>
<evidence type="ECO:0000313" key="3">
    <source>
        <dbReference type="EMBL" id="KAF9870589.1"/>
    </source>
</evidence>
<dbReference type="AlphaFoldDB" id="A0A9P6HUH4"/>
<sequence length="452" mass="51109">MQPDEDSQASSNRTRKSRRTSDLTGTQIARKRAMDRSNQRTHRAKNKATIAVLENKLAELTFQLNEAKTQLAKQDEIIRSFGMGANDGFSQDTTTLPSVASLGGPPGAELPRSTASLGEQSGSGTHGVETSRHYDICDETLALDPRQDVFNPFTDIDKCFDDWAFELDFGAQTDFFNQDMFNFLIGARPDSPDQQKALRKGMTETDPEFNSDERSPERSIGSPFQAQEELSEKNTPWRLIPPNLPPKTPLDKIIVNSSRRGRKLFLQTRGRRRTELSEPCFPSISPLVNRTPSDGVPRPLSDELAAQVQGSPFKFLVERLAFMYKLSHLIRWLMCQTKETYEAMPTYMRPTQLQLTVPHPAWIDAITWPGARDEIITKMNWESEFNLFQRLTGQTVSVNWPYPDSGAFMESSDGQVLTLHPLFEAHVRQEENWTCGQEVGAAFAFMRSYSTK</sequence>